<reference evidence="2" key="1">
    <citation type="journal article" date="2015" name="Proc. Natl. Acad. Sci. U.S.A.">
        <title>Genome sequencing of adzuki bean (Vigna angularis) provides insight into high starch and low fat accumulation and domestication.</title>
        <authorList>
            <person name="Yang K."/>
            <person name="Tian Z."/>
            <person name="Chen C."/>
            <person name="Luo L."/>
            <person name="Zhao B."/>
            <person name="Wang Z."/>
            <person name="Yu L."/>
            <person name="Li Y."/>
            <person name="Sun Y."/>
            <person name="Li W."/>
            <person name="Chen Y."/>
            <person name="Li Y."/>
            <person name="Zhang Y."/>
            <person name="Ai D."/>
            <person name="Zhao J."/>
            <person name="Shang C."/>
            <person name="Ma Y."/>
            <person name="Wu B."/>
            <person name="Wang M."/>
            <person name="Gao L."/>
            <person name="Sun D."/>
            <person name="Zhang P."/>
            <person name="Guo F."/>
            <person name="Wang W."/>
            <person name="Li Y."/>
            <person name="Wang J."/>
            <person name="Varshney R.K."/>
            <person name="Wang J."/>
            <person name="Ling H.Q."/>
            <person name="Wan P."/>
        </authorList>
    </citation>
    <scope>NUCLEOTIDE SEQUENCE</scope>
    <source>
        <strain evidence="2">cv. Jingnong 6</strain>
    </source>
</reference>
<dbReference type="Proteomes" id="UP000053144">
    <property type="component" value="Chromosome 6"/>
</dbReference>
<accession>A0A0L9USA1</accession>
<evidence type="ECO:0000313" key="1">
    <source>
        <dbReference type="EMBL" id="KOM45424.1"/>
    </source>
</evidence>
<dbReference type="EMBL" id="CM003376">
    <property type="protein sequence ID" value="KOM45424.1"/>
    <property type="molecule type" value="Genomic_DNA"/>
</dbReference>
<gene>
    <name evidence="1" type="ORF">LR48_Vigan06g073000</name>
</gene>
<dbReference type="Gramene" id="KOM45424">
    <property type="protein sequence ID" value="KOM45424"/>
    <property type="gene ID" value="LR48_Vigan06g073000"/>
</dbReference>
<proteinExistence type="predicted"/>
<protein>
    <submittedName>
        <fullName evidence="1">Uncharacterized protein</fullName>
    </submittedName>
</protein>
<evidence type="ECO:0000313" key="2">
    <source>
        <dbReference type="Proteomes" id="UP000053144"/>
    </source>
</evidence>
<sequence length="87" mass="10014">MMQSRYRVLLFVCGFAWRILSLCDWWWSGTTAHLIRKASGTHSKSFRGFGLCLGSRIATWVRYARDPKSDTYSDLICKASWEGALCE</sequence>
<dbReference type="AlphaFoldDB" id="A0A0L9USA1"/>
<organism evidence="1 2">
    <name type="scientific">Phaseolus angularis</name>
    <name type="common">Azuki bean</name>
    <name type="synonym">Vigna angularis</name>
    <dbReference type="NCBI Taxonomy" id="3914"/>
    <lineage>
        <taxon>Eukaryota</taxon>
        <taxon>Viridiplantae</taxon>
        <taxon>Streptophyta</taxon>
        <taxon>Embryophyta</taxon>
        <taxon>Tracheophyta</taxon>
        <taxon>Spermatophyta</taxon>
        <taxon>Magnoliopsida</taxon>
        <taxon>eudicotyledons</taxon>
        <taxon>Gunneridae</taxon>
        <taxon>Pentapetalae</taxon>
        <taxon>rosids</taxon>
        <taxon>fabids</taxon>
        <taxon>Fabales</taxon>
        <taxon>Fabaceae</taxon>
        <taxon>Papilionoideae</taxon>
        <taxon>50 kb inversion clade</taxon>
        <taxon>NPAAA clade</taxon>
        <taxon>indigoferoid/millettioid clade</taxon>
        <taxon>Phaseoleae</taxon>
        <taxon>Vigna</taxon>
    </lineage>
</organism>
<name>A0A0L9USA1_PHAAN</name>